<proteinExistence type="predicted"/>
<reference evidence="1 2" key="1">
    <citation type="submission" date="2016-06" db="EMBL/GenBank/DDBJ databases">
        <title>Genome sequence of halotolerant plant growth promoting strain of Halomonas elongata HEK1 isolated from salterns of Rann of Kutch, Gujarat, India.</title>
        <authorList>
            <person name="Gaba S."/>
            <person name="Singh R.N."/>
            <person name="Abrol S."/>
            <person name="Kaushik R."/>
            <person name="Saxena A.K."/>
        </authorList>
    </citation>
    <scope>NUCLEOTIDE SEQUENCE [LARGE SCALE GENOMIC DNA]</scope>
    <source>
        <strain evidence="1 2">HEK1</strain>
    </source>
</reference>
<dbReference type="EMBL" id="MAJD01000001">
    <property type="protein sequence ID" value="OBX36321.1"/>
    <property type="molecule type" value="Genomic_DNA"/>
</dbReference>
<evidence type="ECO:0000313" key="2">
    <source>
        <dbReference type="Proteomes" id="UP000092504"/>
    </source>
</evidence>
<sequence>MILVRIAVPDPEVGLGELGMETIDGGREQGFLASCRPEHGVQGNATVNPAGGVASEQGVGQGRQDEAGMPQVLTEHPAYFATMGAGQIIAGDATDQKLGDLSGRQGFEPGAHLPLHAHSHEIGSQLAIQNPGQRLGVLGHLGQHVVHFQHFHAMLPHLGDEIEMIALGLVDPHHIIEQQIVAVAWRQALMCQAGRTDHDLAQLSCFRMDAILGFFRRHDTLPLSVCFSNSKDFRELGRQRLKASTCRCTGHISPRRHQSARPGKSVFRCR</sequence>
<dbReference type="Proteomes" id="UP000092504">
    <property type="component" value="Unassembled WGS sequence"/>
</dbReference>
<accession>A0A1B8P221</accession>
<name>A0A1B8P221_HALEL</name>
<comment type="caution">
    <text evidence="1">The sequence shown here is derived from an EMBL/GenBank/DDBJ whole genome shotgun (WGS) entry which is preliminary data.</text>
</comment>
<protein>
    <submittedName>
        <fullName evidence="1">Uncharacterized protein</fullName>
    </submittedName>
</protein>
<dbReference type="AlphaFoldDB" id="A0A1B8P221"/>
<gene>
    <name evidence="1" type="ORF">A8U91_00662</name>
</gene>
<evidence type="ECO:0000313" key="1">
    <source>
        <dbReference type="EMBL" id="OBX36321.1"/>
    </source>
</evidence>
<organism evidence="1 2">
    <name type="scientific">Halomonas elongata</name>
    <dbReference type="NCBI Taxonomy" id="2746"/>
    <lineage>
        <taxon>Bacteria</taxon>
        <taxon>Pseudomonadati</taxon>
        <taxon>Pseudomonadota</taxon>
        <taxon>Gammaproteobacteria</taxon>
        <taxon>Oceanospirillales</taxon>
        <taxon>Halomonadaceae</taxon>
        <taxon>Halomonas</taxon>
    </lineage>
</organism>